<keyword evidence="1" id="KW-0645">Protease</keyword>
<evidence type="ECO:0000313" key="7">
    <source>
        <dbReference type="EMBL" id="AMU91860.1"/>
    </source>
</evidence>
<keyword evidence="8" id="KW-1185">Reference proteome</keyword>
<gene>
    <name evidence="7" type="ORF">ATM17_22875</name>
</gene>
<dbReference type="Pfam" id="PF04002">
    <property type="entry name" value="RadC"/>
    <property type="match status" value="1"/>
</dbReference>
<protein>
    <recommendedName>
        <fullName evidence="6">MPN domain-containing protein</fullName>
    </recommendedName>
</protein>
<evidence type="ECO:0000256" key="4">
    <source>
        <dbReference type="ARBA" id="ARBA00022833"/>
    </source>
</evidence>
<dbReference type="RefSeq" id="WP_054731819.1">
    <property type="nucleotide sequence ID" value="NZ_CP009429.1"/>
</dbReference>
<dbReference type="GO" id="GO:0046872">
    <property type="term" value="F:metal ion binding"/>
    <property type="evidence" value="ECO:0007669"/>
    <property type="project" value="UniProtKB-KW"/>
</dbReference>
<dbReference type="PROSITE" id="PS01302">
    <property type="entry name" value="UPF0758"/>
    <property type="match status" value="1"/>
</dbReference>
<dbReference type="Gene3D" id="3.40.140.10">
    <property type="entry name" value="Cytidine Deaminase, domain 2"/>
    <property type="match status" value="1"/>
</dbReference>
<evidence type="ECO:0000256" key="2">
    <source>
        <dbReference type="ARBA" id="ARBA00022723"/>
    </source>
</evidence>
<dbReference type="PANTHER" id="PTHR30471">
    <property type="entry name" value="DNA REPAIR PROTEIN RADC"/>
    <property type="match status" value="1"/>
</dbReference>
<dbReference type="AlphaFoldDB" id="A0AAC9FGW0"/>
<name>A0AAC9FGW0_SPHMC</name>
<dbReference type="PANTHER" id="PTHR30471:SF3">
    <property type="entry name" value="UPF0758 PROTEIN YEES-RELATED"/>
    <property type="match status" value="1"/>
</dbReference>
<dbReference type="GO" id="GO:0006508">
    <property type="term" value="P:proteolysis"/>
    <property type="evidence" value="ECO:0007669"/>
    <property type="project" value="UniProtKB-KW"/>
</dbReference>
<dbReference type="InterPro" id="IPR025657">
    <property type="entry name" value="RadC_JAB"/>
</dbReference>
<keyword evidence="2" id="KW-0479">Metal-binding</keyword>
<evidence type="ECO:0000256" key="5">
    <source>
        <dbReference type="ARBA" id="ARBA00023049"/>
    </source>
</evidence>
<dbReference type="Proteomes" id="UP000076088">
    <property type="component" value="Chromosome"/>
</dbReference>
<dbReference type="InterPro" id="IPR020891">
    <property type="entry name" value="UPF0758_CS"/>
</dbReference>
<sequence>MAQLLEPFAGNRAEAAAGQLIAHFGSLGRAIAAPREQLDLALGANSDLVHVITAARALVTGGLLEQISRTPVSVGDPAFGAYLRARIGKSPTECLHATFVTYDWRYLGDEILAEGTSRHVEANLRRLLSRAFDLAAHGVILAHNHPSGSAEPSAEDIMLTHRIASIVGSVGVKLLDHLVIGANEIASMRERGLL</sequence>
<reference evidence="8" key="1">
    <citation type="submission" date="2015-11" db="EMBL/GenBank/DDBJ databases">
        <title>Complete genome sequence of a polyethylene-glycol degrader Sphingopyxis macrogoltabida 203N (NBRC 111659).</title>
        <authorList>
            <person name="Yoshiyuki O."/>
            <person name="Shouta N."/>
            <person name="Nagata Y."/>
            <person name="Numata M."/>
            <person name="Tsuchikane K."/>
            <person name="Hosoyama A."/>
            <person name="Yamazoe A."/>
            <person name="Tsuda M."/>
            <person name="Fujita N."/>
            <person name="Kawai F."/>
        </authorList>
    </citation>
    <scope>NUCLEOTIDE SEQUENCE [LARGE SCALE GENOMIC DNA]</scope>
    <source>
        <strain evidence="8">203N</strain>
    </source>
</reference>
<accession>A0AAC9FGW0</accession>
<dbReference type="InterPro" id="IPR037518">
    <property type="entry name" value="MPN"/>
</dbReference>
<proteinExistence type="predicted"/>
<dbReference type="EMBL" id="CP013344">
    <property type="protein sequence ID" value="AMU91860.1"/>
    <property type="molecule type" value="Genomic_DNA"/>
</dbReference>
<evidence type="ECO:0000313" key="8">
    <source>
        <dbReference type="Proteomes" id="UP000076088"/>
    </source>
</evidence>
<keyword evidence="3" id="KW-0378">Hydrolase</keyword>
<organism evidence="7 8">
    <name type="scientific">Sphingopyxis macrogoltabida</name>
    <name type="common">Sphingomonas macrogoltabidus</name>
    <dbReference type="NCBI Taxonomy" id="33050"/>
    <lineage>
        <taxon>Bacteria</taxon>
        <taxon>Pseudomonadati</taxon>
        <taxon>Pseudomonadota</taxon>
        <taxon>Alphaproteobacteria</taxon>
        <taxon>Sphingomonadales</taxon>
        <taxon>Sphingomonadaceae</taxon>
        <taxon>Sphingopyxis</taxon>
    </lineage>
</organism>
<evidence type="ECO:0000256" key="3">
    <source>
        <dbReference type="ARBA" id="ARBA00022801"/>
    </source>
</evidence>
<dbReference type="GO" id="GO:0008237">
    <property type="term" value="F:metallopeptidase activity"/>
    <property type="evidence" value="ECO:0007669"/>
    <property type="project" value="UniProtKB-KW"/>
</dbReference>
<dbReference type="InterPro" id="IPR001405">
    <property type="entry name" value="UPF0758"/>
</dbReference>
<reference evidence="7 8" key="2">
    <citation type="journal article" date="2016" name="Genome Announc.">
        <title>Complete Genome Sequence of Sphingopyxis macrogoltabida Strain 203N (NBRC 111659), a Polyethylene Glycol Degrader.</title>
        <authorList>
            <person name="Ohtsubo Y."/>
            <person name="Nonoyama S."/>
            <person name="Nagata Y."/>
            <person name="Numata M."/>
            <person name="Tsuchikane K."/>
            <person name="Hosoyama A."/>
            <person name="Yamazoe A."/>
            <person name="Tsuda M."/>
            <person name="Fujita N."/>
            <person name="Kawai F."/>
        </authorList>
    </citation>
    <scope>NUCLEOTIDE SEQUENCE [LARGE SCALE GENOMIC DNA]</scope>
    <source>
        <strain evidence="7 8">203N</strain>
    </source>
</reference>
<keyword evidence="4" id="KW-0862">Zinc</keyword>
<evidence type="ECO:0000256" key="1">
    <source>
        <dbReference type="ARBA" id="ARBA00022670"/>
    </source>
</evidence>
<feature type="domain" description="MPN" evidence="6">
    <location>
        <begin position="72"/>
        <end position="194"/>
    </location>
</feature>
<evidence type="ECO:0000259" key="6">
    <source>
        <dbReference type="PROSITE" id="PS50249"/>
    </source>
</evidence>
<keyword evidence="5" id="KW-0482">Metalloprotease</keyword>
<dbReference type="PROSITE" id="PS50249">
    <property type="entry name" value="MPN"/>
    <property type="match status" value="1"/>
</dbReference>